<accession>A0A9K3LI54</accession>
<organism evidence="4 5">
    <name type="scientific">Nitzschia inconspicua</name>
    <dbReference type="NCBI Taxonomy" id="303405"/>
    <lineage>
        <taxon>Eukaryota</taxon>
        <taxon>Sar</taxon>
        <taxon>Stramenopiles</taxon>
        <taxon>Ochrophyta</taxon>
        <taxon>Bacillariophyta</taxon>
        <taxon>Bacillariophyceae</taxon>
        <taxon>Bacillariophycidae</taxon>
        <taxon>Bacillariales</taxon>
        <taxon>Bacillariaceae</taxon>
        <taxon>Nitzschia</taxon>
    </lineage>
</organism>
<dbReference type="GO" id="GO:0005634">
    <property type="term" value="C:nucleus"/>
    <property type="evidence" value="ECO:0007669"/>
    <property type="project" value="TreeGrafter"/>
</dbReference>
<gene>
    <name evidence="4" type="ORF">IV203_026185</name>
</gene>
<evidence type="ECO:0000259" key="3">
    <source>
        <dbReference type="PROSITE" id="PS51203"/>
    </source>
</evidence>
<dbReference type="Proteomes" id="UP000693970">
    <property type="component" value="Unassembled WGS sequence"/>
</dbReference>
<dbReference type="CDD" id="cd06468">
    <property type="entry name" value="p23_CacyBP"/>
    <property type="match status" value="1"/>
</dbReference>
<dbReference type="InterPro" id="IPR037893">
    <property type="entry name" value="CS_CacyBP"/>
</dbReference>
<dbReference type="InterPro" id="IPR007052">
    <property type="entry name" value="CS_dom"/>
</dbReference>
<comment type="caution">
    <text evidence="4">The sequence shown here is derived from an EMBL/GenBank/DDBJ whole genome shotgun (WGS) entry which is preliminary data.</text>
</comment>
<dbReference type="PROSITE" id="PS51048">
    <property type="entry name" value="SGS"/>
    <property type="match status" value="1"/>
</dbReference>
<proteinExistence type="predicted"/>
<reference evidence="4" key="2">
    <citation type="submission" date="2021-04" db="EMBL/GenBank/DDBJ databases">
        <authorList>
            <person name="Podell S."/>
        </authorList>
    </citation>
    <scope>NUCLEOTIDE SEQUENCE</scope>
    <source>
        <strain evidence="4">Hildebrandi</strain>
    </source>
</reference>
<protein>
    <submittedName>
        <fullName evidence="4">Calcyclin-binding protein</fullName>
    </submittedName>
</protein>
<feature type="domain" description="SGS" evidence="2">
    <location>
        <begin position="185"/>
        <end position="270"/>
    </location>
</feature>
<name>A0A9K3LI54_9STRA</name>
<evidence type="ECO:0000313" key="5">
    <source>
        <dbReference type="Proteomes" id="UP000693970"/>
    </source>
</evidence>
<dbReference type="PANTHER" id="PTHR13164:SF3">
    <property type="entry name" value="CALCYCLIN-BINDING PROTEIN"/>
    <property type="match status" value="1"/>
</dbReference>
<dbReference type="InterPro" id="IPR052289">
    <property type="entry name" value="Calcyclin-binding_UBL-bridge"/>
</dbReference>
<dbReference type="AlphaFoldDB" id="A0A9K3LI54"/>
<keyword evidence="5" id="KW-1185">Reference proteome</keyword>
<dbReference type="PANTHER" id="PTHR13164">
    <property type="entry name" value="CALICYLIN BINDING PROTEIN"/>
    <property type="match status" value="1"/>
</dbReference>
<evidence type="ECO:0000313" key="4">
    <source>
        <dbReference type="EMBL" id="KAG7362825.1"/>
    </source>
</evidence>
<dbReference type="EMBL" id="JAGRRH010000010">
    <property type="protein sequence ID" value="KAG7362825.1"/>
    <property type="molecule type" value="Genomic_DNA"/>
</dbReference>
<feature type="region of interest" description="Disordered" evidence="1">
    <location>
        <begin position="75"/>
        <end position="97"/>
    </location>
</feature>
<dbReference type="GO" id="GO:0031625">
    <property type="term" value="F:ubiquitin protein ligase binding"/>
    <property type="evidence" value="ECO:0007669"/>
    <property type="project" value="InterPro"/>
</dbReference>
<feature type="domain" description="CS" evidence="3">
    <location>
        <begin position="104"/>
        <end position="205"/>
    </location>
</feature>
<reference evidence="4" key="1">
    <citation type="journal article" date="2021" name="Sci. Rep.">
        <title>Diploid genomic architecture of Nitzschia inconspicua, an elite biomass production diatom.</title>
        <authorList>
            <person name="Oliver A."/>
            <person name="Podell S."/>
            <person name="Pinowska A."/>
            <person name="Traller J.C."/>
            <person name="Smith S.R."/>
            <person name="McClure R."/>
            <person name="Beliaev A."/>
            <person name="Bohutskyi P."/>
            <person name="Hill E.A."/>
            <person name="Rabines A."/>
            <person name="Zheng H."/>
            <person name="Allen L.Z."/>
            <person name="Kuo A."/>
            <person name="Grigoriev I.V."/>
            <person name="Allen A.E."/>
            <person name="Hazlebeck D."/>
            <person name="Allen E.E."/>
        </authorList>
    </citation>
    <scope>NUCLEOTIDE SEQUENCE</scope>
    <source>
        <strain evidence="4">Hildebrandi</strain>
    </source>
</reference>
<sequence length="270" mass="29750">MVLIEDITETRNREPSPSQQRLLDADEIEGLVSQLKRPTARLQVETLVKKMRKEAASLKALEATNDLPTTKAVPAAPAAAPVPQPIPTSPATSSPATAPSVVYTNIDKFAFDAGGYNEKFVTLYLPLPGVGSIPKDQITCTFSKDAFDVTVMNLNGKNYRLKKDSLEHDIVPESSKYIVKADKIVVKLQKVKGEYGSFDYWSKLTDPKRKDKKNSDKSNPAASITEMMKEMYDNGDDNMRKIIGETMLKQRNGELGKDSMMDGGLGADDF</sequence>
<dbReference type="InterPro" id="IPR007699">
    <property type="entry name" value="SGS_dom"/>
</dbReference>
<dbReference type="GO" id="GO:0015631">
    <property type="term" value="F:tubulin binding"/>
    <property type="evidence" value="ECO:0007669"/>
    <property type="project" value="InterPro"/>
</dbReference>
<evidence type="ECO:0000256" key="1">
    <source>
        <dbReference type="SAM" id="MobiDB-lite"/>
    </source>
</evidence>
<evidence type="ECO:0000259" key="2">
    <source>
        <dbReference type="PROSITE" id="PS51048"/>
    </source>
</evidence>
<dbReference type="GO" id="GO:0044548">
    <property type="term" value="F:S100 protein binding"/>
    <property type="evidence" value="ECO:0007669"/>
    <property type="project" value="InterPro"/>
</dbReference>
<dbReference type="PROSITE" id="PS51203">
    <property type="entry name" value="CS"/>
    <property type="match status" value="1"/>
</dbReference>
<dbReference type="OrthoDB" id="164025at2759"/>
<dbReference type="Pfam" id="PF04969">
    <property type="entry name" value="CS"/>
    <property type="match status" value="1"/>
</dbReference>